<dbReference type="InterPro" id="IPR003594">
    <property type="entry name" value="HATPase_dom"/>
</dbReference>
<feature type="domain" description="PAC" evidence="10">
    <location>
        <begin position="334"/>
        <end position="386"/>
    </location>
</feature>
<dbReference type="InterPro" id="IPR011006">
    <property type="entry name" value="CheY-like_superfamily"/>
</dbReference>
<dbReference type="InterPro" id="IPR000700">
    <property type="entry name" value="PAS-assoc_C"/>
</dbReference>
<dbReference type="KEGG" id="ssai:N0B31_18950"/>
<dbReference type="SMART" id="SM00091">
    <property type="entry name" value="PAS"/>
    <property type="match status" value="3"/>
</dbReference>
<dbReference type="SMART" id="SM00086">
    <property type="entry name" value="PAC"/>
    <property type="match status" value="2"/>
</dbReference>
<dbReference type="PRINTS" id="PR00344">
    <property type="entry name" value="BCTRLSENSOR"/>
</dbReference>
<name>A0A9E7UAE8_9EURY</name>
<evidence type="ECO:0000259" key="10">
    <source>
        <dbReference type="PROSITE" id="PS50113"/>
    </source>
</evidence>
<dbReference type="PROSITE" id="PS50113">
    <property type="entry name" value="PAC"/>
    <property type="match status" value="2"/>
</dbReference>
<gene>
    <name evidence="11" type="ORF">N0B31_18950</name>
</gene>
<dbReference type="CDD" id="cd00082">
    <property type="entry name" value="HisKA"/>
    <property type="match status" value="1"/>
</dbReference>
<organism evidence="11 12">
    <name type="scientific">Salinirubellus salinus</name>
    <dbReference type="NCBI Taxonomy" id="1364945"/>
    <lineage>
        <taxon>Archaea</taxon>
        <taxon>Methanobacteriati</taxon>
        <taxon>Methanobacteriota</taxon>
        <taxon>Stenosarchaea group</taxon>
        <taxon>Halobacteria</taxon>
        <taxon>Halobacteriales</taxon>
        <taxon>Natronomonadaceae</taxon>
        <taxon>Salinirubellus</taxon>
    </lineage>
</organism>
<reference evidence="11" key="1">
    <citation type="submission" date="2022-09" db="EMBL/GenBank/DDBJ databases">
        <title>Diverse halophilic archaea isolated from saline environments.</title>
        <authorList>
            <person name="Cui H.-L."/>
        </authorList>
    </citation>
    <scope>NUCLEOTIDE SEQUENCE</scope>
    <source>
        <strain evidence="11">ZS-35-S2</strain>
    </source>
</reference>
<evidence type="ECO:0000256" key="4">
    <source>
        <dbReference type="ARBA" id="ARBA00022679"/>
    </source>
</evidence>
<keyword evidence="4" id="KW-0808">Transferase</keyword>
<dbReference type="Pfam" id="PF08448">
    <property type="entry name" value="PAS_4"/>
    <property type="match status" value="3"/>
</dbReference>
<dbReference type="InterPro" id="IPR036890">
    <property type="entry name" value="HATPase_C_sf"/>
</dbReference>
<evidence type="ECO:0000256" key="2">
    <source>
        <dbReference type="ARBA" id="ARBA00012438"/>
    </source>
</evidence>
<dbReference type="Gene3D" id="3.30.450.20">
    <property type="entry name" value="PAS domain"/>
    <property type="match status" value="3"/>
</dbReference>
<dbReference type="SUPFAM" id="SSF52172">
    <property type="entry name" value="CheY-like"/>
    <property type="match status" value="1"/>
</dbReference>
<sequence length="725" mass="79726">MHTRGAVGAEGSHWADQDITVLQLDDDGAFLALAADRLEAESDRLGVLSTTDPETALEHVETGDVDCVVSDYQMPGMDGLEFLEAVRERYPDLPFVLFTGRGSEEIAGRAISAGVTDYLQKGTSNEQFTVLANRVENTVSQRRAERRAREVHERITDAVVALDDEWRYTYMNERAEDLVDRAAESLLGERIWDLFPFLEGTALGTGMREAMERQEPTTVEAHLEAVDRWYEFRTYPDENGVSVYFRDVTDRRERERDLRQERAFTDALLEGLPDVLYAFDHSGTLLRWNDRLEAVTGYDATEIDAMGPLEFVSPNERSVVAEAIETVFEEGRATTVESELLTADGERIPYEFTGALLTDAAGDPVGLVGVGRDLSDRRERERRFEAIFDNTYQFTGLATPDGTLLEANETALEFGGFERETVVGEPMWAAPWFSEIPATRDRAREAVQRAAEGQFVRDELEVQGAEDRAIVDFSARPLYDADGEVDLLVLEGRDISELKARERELRRQNERLEEFAGVLSHGLRNRLGAAEGHLVLAREDPNEESIGQAQSAVERMGDLIEDVLALAADGRVVDDPESVTARAVLRRAVESVHTDGAEVTVDCPAGRTVLADPERLSELVENLVANAVEHGATSTAADGEADPVPTVRVALEGDRLVVEDDGPGVPPERRREVFEAGHTTSVSGTGFGLAIVQQIAEAHGWTVGVEGSSLGGARFVVSGIESADG</sequence>
<dbReference type="NCBIfam" id="TIGR00229">
    <property type="entry name" value="sensory_box"/>
    <property type="match status" value="2"/>
</dbReference>
<feature type="domain" description="Response regulatory" evidence="8">
    <location>
        <begin position="20"/>
        <end position="136"/>
    </location>
</feature>
<dbReference type="SUPFAM" id="SSF55785">
    <property type="entry name" value="PYP-like sensor domain (PAS domain)"/>
    <property type="match status" value="3"/>
</dbReference>
<dbReference type="PANTHER" id="PTHR43304:SF1">
    <property type="entry name" value="PAC DOMAIN-CONTAINING PROTEIN"/>
    <property type="match status" value="1"/>
</dbReference>
<protein>
    <recommendedName>
        <fullName evidence="2">histidine kinase</fullName>
        <ecNumber evidence="2">2.7.13.3</ecNumber>
    </recommendedName>
</protein>
<dbReference type="PROSITE" id="PS50112">
    <property type="entry name" value="PAS"/>
    <property type="match status" value="3"/>
</dbReference>
<dbReference type="Gene3D" id="3.40.50.2300">
    <property type="match status" value="1"/>
</dbReference>
<dbReference type="PROSITE" id="PS50110">
    <property type="entry name" value="RESPONSE_REGULATORY"/>
    <property type="match status" value="1"/>
</dbReference>
<dbReference type="SMART" id="SM00387">
    <property type="entry name" value="HATPase_c"/>
    <property type="match status" value="1"/>
</dbReference>
<dbReference type="EC" id="2.7.13.3" evidence="2"/>
<evidence type="ECO:0000259" key="9">
    <source>
        <dbReference type="PROSITE" id="PS50112"/>
    </source>
</evidence>
<dbReference type="AlphaFoldDB" id="A0A9E7UAE8"/>
<feature type="domain" description="PAS" evidence="9">
    <location>
        <begin position="380"/>
        <end position="454"/>
    </location>
</feature>
<proteinExistence type="predicted"/>
<evidence type="ECO:0000259" key="7">
    <source>
        <dbReference type="PROSITE" id="PS50109"/>
    </source>
</evidence>
<dbReference type="InterPro" id="IPR013656">
    <property type="entry name" value="PAS_4"/>
</dbReference>
<accession>A0A9E7UAE8</accession>
<dbReference type="SUPFAM" id="SSF55874">
    <property type="entry name" value="ATPase domain of HSP90 chaperone/DNA topoisomerase II/histidine kinase"/>
    <property type="match status" value="1"/>
</dbReference>
<dbReference type="CDD" id="cd00156">
    <property type="entry name" value="REC"/>
    <property type="match status" value="1"/>
</dbReference>
<dbReference type="InterPro" id="IPR035965">
    <property type="entry name" value="PAS-like_dom_sf"/>
</dbReference>
<evidence type="ECO:0000256" key="5">
    <source>
        <dbReference type="ARBA" id="ARBA00022777"/>
    </source>
</evidence>
<dbReference type="Pfam" id="PF00512">
    <property type="entry name" value="HisKA"/>
    <property type="match status" value="1"/>
</dbReference>
<keyword evidence="12" id="KW-1185">Reference proteome</keyword>
<dbReference type="EMBL" id="CP104003">
    <property type="protein sequence ID" value="UWM54183.1"/>
    <property type="molecule type" value="Genomic_DNA"/>
</dbReference>
<feature type="domain" description="PAS" evidence="9">
    <location>
        <begin position="261"/>
        <end position="331"/>
    </location>
</feature>
<dbReference type="PANTHER" id="PTHR43304">
    <property type="entry name" value="PHYTOCHROME-LIKE PROTEIN CPH1"/>
    <property type="match status" value="1"/>
</dbReference>
<dbReference type="Proteomes" id="UP001057580">
    <property type="component" value="Chromosome"/>
</dbReference>
<keyword evidence="5" id="KW-0418">Kinase</keyword>
<dbReference type="InterPro" id="IPR001610">
    <property type="entry name" value="PAC"/>
</dbReference>
<dbReference type="SUPFAM" id="SSF47384">
    <property type="entry name" value="Homodimeric domain of signal transducing histidine kinase"/>
    <property type="match status" value="1"/>
</dbReference>
<dbReference type="GO" id="GO:0000155">
    <property type="term" value="F:phosphorelay sensor kinase activity"/>
    <property type="evidence" value="ECO:0007669"/>
    <property type="project" value="InterPro"/>
</dbReference>
<evidence type="ECO:0000259" key="8">
    <source>
        <dbReference type="PROSITE" id="PS50110"/>
    </source>
</evidence>
<dbReference type="InterPro" id="IPR052162">
    <property type="entry name" value="Sensor_kinase/Photoreceptor"/>
</dbReference>
<dbReference type="CDD" id="cd00130">
    <property type="entry name" value="PAS"/>
    <property type="match status" value="3"/>
</dbReference>
<evidence type="ECO:0000313" key="12">
    <source>
        <dbReference type="Proteomes" id="UP001057580"/>
    </source>
</evidence>
<dbReference type="GeneID" id="74944546"/>
<dbReference type="SMART" id="SM00388">
    <property type="entry name" value="HisKA"/>
    <property type="match status" value="1"/>
</dbReference>
<dbReference type="Pfam" id="PF02518">
    <property type="entry name" value="HATPase_c"/>
    <property type="match status" value="1"/>
</dbReference>
<dbReference type="RefSeq" id="WP_260593177.1">
    <property type="nucleotide sequence ID" value="NZ_CP104003.1"/>
</dbReference>
<evidence type="ECO:0000313" key="11">
    <source>
        <dbReference type="EMBL" id="UWM54183.1"/>
    </source>
</evidence>
<comment type="catalytic activity">
    <reaction evidence="1">
        <text>ATP + protein L-histidine = ADP + protein N-phospho-L-histidine.</text>
        <dbReference type="EC" id="2.7.13.3"/>
    </reaction>
</comment>
<feature type="modified residue" description="4-aspartylphosphate" evidence="6">
    <location>
        <position position="71"/>
    </location>
</feature>
<evidence type="ECO:0000256" key="3">
    <source>
        <dbReference type="ARBA" id="ARBA00022553"/>
    </source>
</evidence>
<dbReference type="Pfam" id="PF00072">
    <property type="entry name" value="Response_reg"/>
    <property type="match status" value="1"/>
</dbReference>
<dbReference type="InterPro" id="IPR000014">
    <property type="entry name" value="PAS"/>
</dbReference>
<dbReference type="InterPro" id="IPR001789">
    <property type="entry name" value="Sig_transdc_resp-reg_receiver"/>
</dbReference>
<evidence type="ECO:0000256" key="1">
    <source>
        <dbReference type="ARBA" id="ARBA00000085"/>
    </source>
</evidence>
<dbReference type="Gene3D" id="3.30.565.10">
    <property type="entry name" value="Histidine kinase-like ATPase, C-terminal domain"/>
    <property type="match status" value="1"/>
</dbReference>
<feature type="domain" description="PAS" evidence="9">
    <location>
        <begin position="144"/>
        <end position="214"/>
    </location>
</feature>
<dbReference type="InterPro" id="IPR004358">
    <property type="entry name" value="Sig_transdc_His_kin-like_C"/>
</dbReference>
<dbReference type="SMART" id="SM00448">
    <property type="entry name" value="REC"/>
    <property type="match status" value="1"/>
</dbReference>
<dbReference type="InterPro" id="IPR036097">
    <property type="entry name" value="HisK_dim/P_sf"/>
</dbReference>
<dbReference type="PROSITE" id="PS50109">
    <property type="entry name" value="HIS_KIN"/>
    <property type="match status" value="1"/>
</dbReference>
<evidence type="ECO:0000256" key="6">
    <source>
        <dbReference type="PROSITE-ProRule" id="PRU00169"/>
    </source>
</evidence>
<dbReference type="InterPro" id="IPR005467">
    <property type="entry name" value="His_kinase_dom"/>
</dbReference>
<keyword evidence="3 6" id="KW-0597">Phosphoprotein</keyword>
<feature type="domain" description="Histidine kinase" evidence="7">
    <location>
        <begin position="518"/>
        <end position="723"/>
    </location>
</feature>
<dbReference type="InterPro" id="IPR003661">
    <property type="entry name" value="HisK_dim/P_dom"/>
</dbReference>
<feature type="domain" description="PAC" evidence="10">
    <location>
        <begin position="449"/>
        <end position="507"/>
    </location>
</feature>